<evidence type="ECO:0000313" key="9">
    <source>
        <dbReference type="EMBL" id="TPV31826.1"/>
    </source>
</evidence>
<evidence type="ECO:0000313" key="10">
    <source>
        <dbReference type="Proteomes" id="UP000317332"/>
    </source>
</evidence>
<dbReference type="InterPro" id="IPR012910">
    <property type="entry name" value="Plug_dom"/>
</dbReference>
<dbReference type="GO" id="GO:0009279">
    <property type="term" value="C:cell outer membrane"/>
    <property type="evidence" value="ECO:0007669"/>
    <property type="project" value="UniProtKB-SubCell"/>
</dbReference>
<dbReference type="Pfam" id="PF07660">
    <property type="entry name" value="STN"/>
    <property type="match status" value="1"/>
</dbReference>
<keyword evidence="10" id="KW-1185">Reference proteome</keyword>
<evidence type="ECO:0000259" key="8">
    <source>
        <dbReference type="SMART" id="SM00965"/>
    </source>
</evidence>
<organism evidence="9 10">
    <name type="scientific">Paucihalobacter ruber</name>
    <dbReference type="NCBI Taxonomy" id="2567861"/>
    <lineage>
        <taxon>Bacteria</taxon>
        <taxon>Pseudomonadati</taxon>
        <taxon>Bacteroidota</taxon>
        <taxon>Flavobacteriia</taxon>
        <taxon>Flavobacteriales</taxon>
        <taxon>Flavobacteriaceae</taxon>
        <taxon>Paucihalobacter</taxon>
    </lineage>
</organism>
<dbReference type="InterPro" id="IPR037066">
    <property type="entry name" value="Plug_dom_sf"/>
</dbReference>
<dbReference type="OrthoDB" id="9768177at2"/>
<evidence type="ECO:0000256" key="6">
    <source>
        <dbReference type="ARBA" id="ARBA00023237"/>
    </source>
</evidence>
<evidence type="ECO:0000256" key="1">
    <source>
        <dbReference type="ARBA" id="ARBA00004571"/>
    </source>
</evidence>
<keyword evidence="5 7" id="KW-0472">Membrane</keyword>
<dbReference type="InterPro" id="IPR036942">
    <property type="entry name" value="Beta-barrel_TonB_sf"/>
</dbReference>
<dbReference type="Proteomes" id="UP000317332">
    <property type="component" value="Unassembled WGS sequence"/>
</dbReference>
<dbReference type="NCBIfam" id="TIGR04056">
    <property type="entry name" value="OMP_RagA_SusC"/>
    <property type="match status" value="1"/>
</dbReference>
<dbReference type="SUPFAM" id="SSF49464">
    <property type="entry name" value="Carboxypeptidase regulatory domain-like"/>
    <property type="match status" value="1"/>
</dbReference>
<dbReference type="EMBL" id="VHIQ01000007">
    <property type="protein sequence ID" value="TPV31826.1"/>
    <property type="molecule type" value="Genomic_DNA"/>
</dbReference>
<keyword evidence="2 7" id="KW-0813">Transport</keyword>
<accession>A0A506PDB8</accession>
<dbReference type="SMART" id="SM00965">
    <property type="entry name" value="STN"/>
    <property type="match status" value="1"/>
</dbReference>
<dbReference type="RefSeq" id="WP_140991065.1">
    <property type="nucleotide sequence ID" value="NZ_VHIQ01000007.1"/>
</dbReference>
<evidence type="ECO:0000256" key="7">
    <source>
        <dbReference type="PROSITE-ProRule" id="PRU01360"/>
    </source>
</evidence>
<dbReference type="InterPro" id="IPR039426">
    <property type="entry name" value="TonB-dep_rcpt-like"/>
</dbReference>
<sequence length="1126" mass="125030">MTNNSIHNQSIKLHKKTITSFMVLFMLSISSFAYNQNAKISINLIDQPLFKIIKEIEQQSSYRVVYNSQKINDREKLTVKISDLTLEETLSAVFKNTNIDYVILNNQILLTQSNKNSTTSAIKQETERLITGKVYSTADNMPLAGATVLIKGSSRGAVTNFDGEFTYLVKGNNIPELILEIKYLGMKTLEQRIGNNSEFIIYLEESADQLDQVVITSSYGTKTSKQEIVGSIATLRSEDIAVEQASESIDKIVTGQIAGVLIENTSGVGGPVRIDIRGQGSLTPLGNPNLGTSTQPLIIIDGVIIAESVTIDNNFFDGQGALSEDLSNPLSQISAENIESFTVLKDAAAVSIYGADGANGVILITTKRGKKGAAKYNFSTQIGLSSAINQIKYLNGEQYTQLRNEYLTNTGQQTIDFNGVDTDWFNLLNGTGEFKRYNFNVSGGSNNFTYRASINHLNIDEAQIGNNTKQYNLGINLGYKVNKLNMQLSMSPSFIRKDAPNIYFNFALPPTLSPFNDDGTFALLGIQGLGNPLAAVEQNKNIADTYGLIGSFSVNYNISNALRVYTLFGIDYKTREQDRYFSGLNESGQLNGTFTLDGVTYPAWGRRLLNNRETTKWNWQGQLLYDTQFGEHHSFGAITGVELSEEKTDFGYASGRGFVNPNVINNVEDALQDDNPNTTQDETRSLQNFQQDINYNSRVSAFAQFNYNYKGKYFLLANIRRDESSVFGVDTNVALNGGAGISWILTNEDFLANSSWIDFLKLKLSYGSTGNSRIGSYRSRGLYIVSQNGYNGGISATPSAAPNGNLSWETNNKFNAGVEWNIFKKISLGLDVYHDDIQDLITSRSIPNETGYTSIQLNAASMYNRGIEFSTNIKLFEKENFKWNASFNIATLENKVTDLIGAGSAFSGSERALSQQIGFSTSTIWGVKWAGIDPATGRNLVERQGEIYDAATYTSLFGNTDWVPIGDRQADAFGGFSTTFIFFKQLTLAIRGSYQIGGDFLIQDELVDQYRISVNRNMSVNALDYWSAPGDIAINPLVINNNPIIPNLSKFVYDNTYLKLNNINLNYNIPLKKEQLFIDNLSVFIDATNVAYWYKQKSPVDRNGIREFRFLYPQNRTISLGLNARF</sequence>
<evidence type="ECO:0000256" key="2">
    <source>
        <dbReference type="ARBA" id="ARBA00022448"/>
    </source>
</evidence>
<evidence type="ECO:0000256" key="5">
    <source>
        <dbReference type="ARBA" id="ARBA00023136"/>
    </source>
</evidence>
<gene>
    <name evidence="9" type="ORF">FJ651_13460</name>
</gene>
<reference evidence="9 10" key="1">
    <citation type="submission" date="2019-06" db="EMBL/GenBank/DDBJ databases">
        <title>Flavobacteriaceae Paucihalobacterium erythroidium CWB-1, complete genome.</title>
        <authorList>
            <person name="Wu S."/>
        </authorList>
    </citation>
    <scope>NUCLEOTIDE SEQUENCE [LARGE SCALE GENOMIC DNA]</scope>
    <source>
        <strain evidence="9 10">CWB-1</strain>
    </source>
</reference>
<dbReference type="SUPFAM" id="SSF56935">
    <property type="entry name" value="Porins"/>
    <property type="match status" value="1"/>
</dbReference>
<dbReference type="InterPro" id="IPR023996">
    <property type="entry name" value="TonB-dep_OMP_SusC/RagA"/>
</dbReference>
<dbReference type="Gene3D" id="2.40.170.20">
    <property type="entry name" value="TonB-dependent receptor, beta-barrel domain"/>
    <property type="match status" value="1"/>
</dbReference>
<comment type="similarity">
    <text evidence="7">Belongs to the TonB-dependent receptor family.</text>
</comment>
<dbReference type="AlphaFoldDB" id="A0A506PDB8"/>
<keyword evidence="6 7" id="KW-0998">Cell outer membrane</keyword>
<keyword evidence="4 7" id="KW-0812">Transmembrane</keyword>
<dbReference type="Gene3D" id="2.170.130.10">
    <property type="entry name" value="TonB-dependent receptor, plug domain"/>
    <property type="match status" value="1"/>
</dbReference>
<keyword evidence="3 7" id="KW-1134">Transmembrane beta strand</keyword>
<dbReference type="InterPro" id="IPR008969">
    <property type="entry name" value="CarboxyPept-like_regulatory"/>
</dbReference>
<evidence type="ECO:0000256" key="4">
    <source>
        <dbReference type="ARBA" id="ARBA00022692"/>
    </source>
</evidence>
<dbReference type="NCBIfam" id="TIGR04057">
    <property type="entry name" value="SusC_RagA_signa"/>
    <property type="match status" value="1"/>
</dbReference>
<dbReference type="InterPro" id="IPR023997">
    <property type="entry name" value="TonB-dep_OMP_SusC/RagA_CS"/>
</dbReference>
<dbReference type="Pfam" id="PF07715">
    <property type="entry name" value="Plug"/>
    <property type="match status" value="1"/>
</dbReference>
<comment type="subcellular location">
    <subcellularLocation>
        <location evidence="1 7">Cell outer membrane</location>
        <topology evidence="1 7">Multi-pass membrane protein</topology>
    </subcellularLocation>
</comment>
<dbReference type="PROSITE" id="PS52016">
    <property type="entry name" value="TONB_DEPENDENT_REC_3"/>
    <property type="match status" value="1"/>
</dbReference>
<dbReference type="Pfam" id="PF13715">
    <property type="entry name" value="CarbopepD_reg_2"/>
    <property type="match status" value="1"/>
</dbReference>
<evidence type="ECO:0000256" key="3">
    <source>
        <dbReference type="ARBA" id="ARBA00022452"/>
    </source>
</evidence>
<comment type="caution">
    <text evidence="9">The sequence shown here is derived from an EMBL/GenBank/DDBJ whole genome shotgun (WGS) entry which is preliminary data.</text>
</comment>
<proteinExistence type="inferred from homology"/>
<dbReference type="InterPro" id="IPR011662">
    <property type="entry name" value="Secretin/TonB_short_N"/>
</dbReference>
<feature type="domain" description="Secretin/TonB short N-terminal" evidence="8">
    <location>
        <begin position="62"/>
        <end position="113"/>
    </location>
</feature>
<name>A0A506PDB8_9FLAO</name>
<protein>
    <submittedName>
        <fullName evidence="9">SusC/RagA family TonB-linked outer membrane protein</fullName>
    </submittedName>
</protein>